<dbReference type="InterPro" id="IPR011966">
    <property type="entry name" value="PaaN-DH"/>
</dbReference>
<reference evidence="4 5" key="1">
    <citation type="submission" date="2019-06" db="EMBL/GenBank/DDBJ databases">
        <title>A novel bacterium of genus Pontibacter, isolated from marine sediment.</title>
        <authorList>
            <person name="Huang H."/>
            <person name="Mo K."/>
            <person name="Hu Y."/>
        </authorList>
    </citation>
    <scope>NUCLEOTIDE SEQUENCE [LARGE SCALE GENOMIC DNA]</scope>
    <source>
        <strain evidence="4 5">HB172049</strain>
    </source>
</reference>
<name>A0A501WFF2_9BACT</name>
<dbReference type="AlphaFoldDB" id="A0A501WFF2"/>
<proteinExistence type="predicted"/>
<dbReference type="GO" id="GO:0016620">
    <property type="term" value="F:oxidoreductase activity, acting on the aldehyde or oxo group of donors, NAD or NADP as acceptor"/>
    <property type="evidence" value="ECO:0007669"/>
    <property type="project" value="InterPro"/>
</dbReference>
<accession>A0A501WFF2</accession>
<dbReference type="InterPro" id="IPR029069">
    <property type="entry name" value="HotDog_dom_sf"/>
</dbReference>
<feature type="domain" description="Aldehyde dehydrogenase" evidence="2">
    <location>
        <begin position="19"/>
        <end position="506"/>
    </location>
</feature>
<dbReference type="Proteomes" id="UP000316727">
    <property type="component" value="Unassembled WGS sequence"/>
</dbReference>
<dbReference type="Pfam" id="PF01575">
    <property type="entry name" value="MaoC_dehydratas"/>
    <property type="match status" value="1"/>
</dbReference>
<dbReference type="NCBIfam" id="TIGR02278">
    <property type="entry name" value="PaaN-DH"/>
    <property type="match status" value="1"/>
</dbReference>
<dbReference type="SUPFAM" id="SSF54637">
    <property type="entry name" value="Thioesterase/thiol ester dehydrase-isomerase"/>
    <property type="match status" value="1"/>
</dbReference>
<dbReference type="Gene3D" id="3.40.605.10">
    <property type="entry name" value="Aldehyde Dehydrogenase, Chain A, domain 1"/>
    <property type="match status" value="1"/>
</dbReference>
<dbReference type="CDD" id="cd07128">
    <property type="entry name" value="ALDH_MaoC-N"/>
    <property type="match status" value="1"/>
</dbReference>
<dbReference type="PANTHER" id="PTHR43111:SF1">
    <property type="entry name" value="ALDEHYDE DEHYDROGENASE B-RELATED"/>
    <property type="match status" value="1"/>
</dbReference>
<sequence>MKTTKNMSAILQNYAMGEWTPGSGQESQVLDAVTGELICTAYSGGLDFNAMMQYARSKGNPALRKMTFQERGLMLKALALHLMSKKDDFYKLSYRTGATRADSWVDIEGGIGNLFAYASLRRKFPDKPFYVEDEPIGLSKGGTFMGHHILVPKEGVAVHINAYNFPVWGMLEKIAVNLLAGMPAIVKPAPITAFLTEAVVREIISSGILPEGSLQLVTGTGEGILDHVTYQDVVTFTGSAATGRKLKAHPRLIEESVPFTMEADSLNSAVLGEDAVPGTPEFDLFIKEIRKEITSKAGQKCTAIRRAIVPENLVEDVQIALGRELSKTTIGNPLTEGVRMGALVGREQLQKLRNQISELAKQTPIIYGDLEKVDLLGADPEKGAFISPIVMLNQDPFRCTDTHEVEAFGPVATIMPYKTLDEAIELTKKGKGSLVSSIATADPKIAQDFTLGAATHHGRILVLNNECAKESTGHGSPMPMLIHGGPGRAGGGEEMGGIRGVKHFMQRVAIQGSPSMITAVTEVYQKGAKQVEYDKHPFQRYFEELEIGETYTTHNHTVTEADIVNFANVSGDHFYAHVDATSLEGTLFEGRVAHGYYILSKAAGMFVHPKKGPVLLNYGLEEARFTKPVYPGATIGVKLTCKEKISQEKRSEEDVAKGIVKWLVDVTDETGETVAIATIMTMVKKKDQA</sequence>
<dbReference type="SUPFAM" id="SSF53720">
    <property type="entry name" value="ALDH-like"/>
    <property type="match status" value="1"/>
</dbReference>
<dbReference type="InterPro" id="IPR015590">
    <property type="entry name" value="Aldehyde_DH_dom"/>
</dbReference>
<dbReference type="InterPro" id="IPR016161">
    <property type="entry name" value="Ald_DH/histidinol_DH"/>
</dbReference>
<dbReference type="EMBL" id="VFRQ01000004">
    <property type="protein sequence ID" value="TPE44256.1"/>
    <property type="molecule type" value="Genomic_DNA"/>
</dbReference>
<comment type="caution">
    <text evidence="4">The sequence shown here is derived from an EMBL/GenBank/DDBJ whole genome shotgun (WGS) entry which is preliminary data.</text>
</comment>
<evidence type="ECO:0000259" key="2">
    <source>
        <dbReference type="Pfam" id="PF00171"/>
    </source>
</evidence>
<dbReference type="InterPro" id="IPR016163">
    <property type="entry name" value="Ald_DH_C"/>
</dbReference>
<dbReference type="InterPro" id="IPR016162">
    <property type="entry name" value="Ald_DH_N"/>
</dbReference>
<organism evidence="4 5">
    <name type="scientific">Pontibacter mangrovi</name>
    <dbReference type="NCBI Taxonomy" id="2589816"/>
    <lineage>
        <taxon>Bacteria</taxon>
        <taxon>Pseudomonadati</taxon>
        <taxon>Bacteroidota</taxon>
        <taxon>Cytophagia</taxon>
        <taxon>Cytophagales</taxon>
        <taxon>Hymenobacteraceae</taxon>
        <taxon>Pontibacter</taxon>
    </lineage>
</organism>
<evidence type="ECO:0000259" key="3">
    <source>
        <dbReference type="Pfam" id="PF01575"/>
    </source>
</evidence>
<feature type="domain" description="MaoC-like" evidence="3">
    <location>
        <begin position="546"/>
        <end position="657"/>
    </location>
</feature>
<dbReference type="PANTHER" id="PTHR43111">
    <property type="entry name" value="ALDEHYDE DEHYDROGENASE B-RELATED"/>
    <property type="match status" value="1"/>
</dbReference>
<gene>
    <name evidence="4" type="primary">paaZ</name>
    <name evidence="4" type="ORF">FJM65_08845</name>
</gene>
<dbReference type="InterPro" id="IPR002539">
    <property type="entry name" value="MaoC-like_dom"/>
</dbReference>
<evidence type="ECO:0000313" key="5">
    <source>
        <dbReference type="Proteomes" id="UP000316727"/>
    </source>
</evidence>
<dbReference type="Gene3D" id="3.10.129.10">
    <property type="entry name" value="Hotdog Thioesterase"/>
    <property type="match status" value="1"/>
</dbReference>
<dbReference type="NCBIfam" id="NF008868">
    <property type="entry name" value="PRK11903.1"/>
    <property type="match status" value="1"/>
</dbReference>
<protein>
    <submittedName>
        <fullName evidence="4">Phenylacetic acid degradation bifunctional protein PaaZ</fullName>
    </submittedName>
</protein>
<keyword evidence="1" id="KW-0560">Oxidoreductase</keyword>
<evidence type="ECO:0000313" key="4">
    <source>
        <dbReference type="EMBL" id="TPE44256.1"/>
    </source>
</evidence>
<dbReference type="Gene3D" id="3.40.309.10">
    <property type="entry name" value="Aldehyde Dehydrogenase, Chain A, domain 2"/>
    <property type="match status" value="1"/>
</dbReference>
<evidence type="ECO:0000256" key="1">
    <source>
        <dbReference type="ARBA" id="ARBA00023002"/>
    </source>
</evidence>
<keyword evidence="5" id="KW-1185">Reference proteome</keyword>
<dbReference type="OrthoDB" id="9801625at2"/>
<dbReference type="Pfam" id="PF00171">
    <property type="entry name" value="Aldedh"/>
    <property type="match status" value="1"/>
</dbReference>